<evidence type="ECO:0000313" key="3">
    <source>
        <dbReference type="EMBL" id="KAJ7083072.1"/>
    </source>
</evidence>
<accession>A0AAD6U1X4</accession>
<feature type="domain" description="DUF6534" evidence="2">
    <location>
        <begin position="165"/>
        <end position="251"/>
    </location>
</feature>
<comment type="caution">
    <text evidence="3">The sequence shown here is derived from an EMBL/GenBank/DDBJ whole genome shotgun (WGS) entry which is preliminary data.</text>
</comment>
<keyword evidence="1" id="KW-1133">Transmembrane helix</keyword>
<feature type="transmembrane region" description="Helical" evidence="1">
    <location>
        <begin position="46"/>
        <end position="65"/>
    </location>
</feature>
<feature type="transmembrane region" description="Helical" evidence="1">
    <location>
        <begin position="197"/>
        <end position="219"/>
    </location>
</feature>
<keyword evidence="4" id="KW-1185">Reference proteome</keyword>
<proteinExistence type="predicted"/>
<evidence type="ECO:0000256" key="1">
    <source>
        <dbReference type="SAM" id="Phobius"/>
    </source>
</evidence>
<dbReference type="Pfam" id="PF20152">
    <property type="entry name" value="DUF6534"/>
    <property type="match status" value="1"/>
</dbReference>
<reference evidence="3" key="1">
    <citation type="submission" date="2023-03" db="EMBL/GenBank/DDBJ databases">
        <title>Massive genome expansion in bonnet fungi (Mycena s.s.) driven by repeated elements and novel gene families across ecological guilds.</title>
        <authorList>
            <consortium name="Lawrence Berkeley National Laboratory"/>
            <person name="Harder C.B."/>
            <person name="Miyauchi S."/>
            <person name="Viragh M."/>
            <person name="Kuo A."/>
            <person name="Thoen E."/>
            <person name="Andreopoulos B."/>
            <person name="Lu D."/>
            <person name="Skrede I."/>
            <person name="Drula E."/>
            <person name="Henrissat B."/>
            <person name="Morin E."/>
            <person name="Kohler A."/>
            <person name="Barry K."/>
            <person name="LaButti K."/>
            <person name="Morin E."/>
            <person name="Salamov A."/>
            <person name="Lipzen A."/>
            <person name="Mereny Z."/>
            <person name="Hegedus B."/>
            <person name="Baldrian P."/>
            <person name="Stursova M."/>
            <person name="Weitz H."/>
            <person name="Taylor A."/>
            <person name="Grigoriev I.V."/>
            <person name="Nagy L.G."/>
            <person name="Martin F."/>
            <person name="Kauserud H."/>
        </authorList>
    </citation>
    <scope>NUCLEOTIDE SEQUENCE</scope>
    <source>
        <strain evidence="3">CBHHK173m</strain>
    </source>
</reference>
<sequence length="307" mass="34376">MLSELDLSLGALEIGILLSSVLWGVTTIQVYIYVTTSNKDPLWTKAIVYLVWSLESFHTIFIWIYLYRLTVTFYGIPTVLEKTHWTLDTSSFFDGIIGTMVQMFFAYRIRAFSKSWSITLISWTGALLNLACTMGVTILSESLSLPVTVFTARFGWIIEASLTLSLIVDIINTTMFSYHLFRQRTGFKGTDVVLEKLVSWTMETGLVTMIAAAVELIFFKVTSSTALWIAVSFFSAKLYSNSLLAILNSRSLIARSLPVSAQTDTNVVRSWSGTQSGVLVTVVQGREDIELGSIKRMNDSERNPQCL</sequence>
<feature type="transmembrane region" description="Helical" evidence="1">
    <location>
        <begin position="154"/>
        <end position="176"/>
    </location>
</feature>
<dbReference type="Proteomes" id="UP001222325">
    <property type="component" value="Unassembled WGS sequence"/>
</dbReference>
<evidence type="ECO:0000313" key="4">
    <source>
        <dbReference type="Proteomes" id="UP001222325"/>
    </source>
</evidence>
<protein>
    <recommendedName>
        <fullName evidence="2">DUF6534 domain-containing protein</fullName>
    </recommendedName>
</protein>
<dbReference type="InterPro" id="IPR045339">
    <property type="entry name" value="DUF6534"/>
</dbReference>
<name>A0AAD6U1X4_9AGAR</name>
<dbReference type="PANTHER" id="PTHR40465:SF1">
    <property type="entry name" value="DUF6534 DOMAIN-CONTAINING PROTEIN"/>
    <property type="match status" value="1"/>
</dbReference>
<feature type="transmembrane region" description="Helical" evidence="1">
    <location>
        <begin position="85"/>
        <end position="106"/>
    </location>
</feature>
<dbReference type="AlphaFoldDB" id="A0AAD6U1X4"/>
<feature type="transmembrane region" description="Helical" evidence="1">
    <location>
        <begin position="12"/>
        <end position="34"/>
    </location>
</feature>
<evidence type="ECO:0000259" key="2">
    <source>
        <dbReference type="Pfam" id="PF20152"/>
    </source>
</evidence>
<keyword evidence="1" id="KW-0472">Membrane</keyword>
<dbReference type="PANTHER" id="PTHR40465">
    <property type="entry name" value="CHROMOSOME 1, WHOLE GENOME SHOTGUN SEQUENCE"/>
    <property type="match status" value="1"/>
</dbReference>
<dbReference type="EMBL" id="JARJCN010000042">
    <property type="protein sequence ID" value="KAJ7083072.1"/>
    <property type="molecule type" value="Genomic_DNA"/>
</dbReference>
<feature type="transmembrane region" description="Helical" evidence="1">
    <location>
        <begin position="118"/>
        <end position="139"/>
    </location>
</feature>
<organism evidence="3 4">
    <name type="scientific">Mycena belliarum</name>
    <dbReference type="NCBI Taxonomy" id="1033014"/>
    <lineage>
        <taxon>Eukaryota</taxon>
        <taxon>Fungi</taxon>
        <taxon>Dikarya</taxon>
        <taxon>Basidiomycota</taxon>
        <taxon>Agaricomycotina</taxon>
        <taxon>Agaricomycetes</taxon>
        <taxon>Agaricomycetidae</taxon>
        <taxon>Agaricales</taxon>
        <taxon>Marasmiineae</taxon>
        <taxon>Mycenaceae</taxon>
        <taxon>Mycena</taxon>
    </lineage>
</organism>
<keyword evidence="1" id="KW-0812">Transmembrane</keyword>
<feature type="transmembrane region" description="Helical" evidence="1">
    <location>
        <begin position="225"/>
        <end position="247"/>
    </location>
</feature>
<gene>
    <name evidence="3" type="ORF">B0H15DRAFT_889337</name>
</gene>